<keyword evidence="3" id="KW-1185">Reference proteome</keyword>
<evidence type="ECO:0000259" key="1">
    <source>
        <dbReference type="Pfam" id="PF13883"/>
    </source>
</evidence>
<dbReference type="Gene3D" id="2.30.110.10">
    <property type="entry name" value="Electron Transport, Fmn-binding Protein, Chain A"/>
    <property type="match status" value="1"/>
</dbReference>
<dbReference type="RefSeq" id="WP_150076859.1">
    <property type="nucleotide sequence ID" value="NZ_VWOX01000006.1"/>
</dbReference>
<accession>A0A5M6D735</accession>
<comment type="caution">
    <text evidence="2">The sequence shown here is derived from an EMBL/GenBank/DDBJ whole genome shotgun (WGS) entry which is preliminary data.</text>
</comment>
<sequence length="150" mass="16071">MSGIKLARDLIRLTPAASLGTLDPEGGPFVTLVNVAAESPVAITVLLSRLARHTRNLDQNGACSLLLVSPAEDGEDPLTLPRITLRANAERVDRAVDATLRELFLQRHPSAAMYADFGDFGFFRLSVGEAHLVAGFGQIETFTAAELQAD</sequence>
<name>A0A5M6D735_9BACT</name>
<evidence type="ECO:0000313" key="2">
    <source>
        <dbReference type="EMBL" id="KAA5543193.1"/>
    </source>
</evidence>
<dbReference type="Pfam" id="PF13883">
    <property type="entry name" value="CREG_beta-barrel"/>
    <property type="match status" value="1"/>
</dbReference>
<dbReference type="Proteomes" id="UP000324479">
    <property type="component" value="Unassembled WGS sequence"/>
</dbReference>
<dbReference type="InterPro" id="IPR014419">
    <property type="entry name" value="HutZ"/>
</dbReference>
<dbReference type="EMBL" id="VWOX01000006">
    <property type="protein sequence ID" value="KAA5543193.1"/>
    <property type="molecule type" value="Genomic_DNA"/>
</dbReference>
<protein>
    <submittedName>
        <fullName evidence="2">Pyridoxamine 5'-phosphate oxidase</fullName>
    </submittedName>
</protein>
<reference evidence="2 3" key="1">
    <citation type="submission" date="2019-08" db="EMBL/GenBank/DDBJ databases">
        <authorList>
            <person name="Dhanesh K."/>
            <person name="Kumar G."/>
            <person name="Sasikala C."/>
            <person name="Venkata Ramana C."/>
        </authorList>
    </citation>
    <scope>NUCLEOTIDE SEQUENCE [LARGE SCALE GENOMIC DNA]</scope>
    <source>
        <strain evidence="2 3">JC645</strain>
    </source>
</reference>
<dbReference type="PIRSF" id="PIRSF004633">
    <property type="entry name" value="UCP_PLP_oxd"/>
    <property type="match status" value="1"/>
</dbReference>
<dbReference type="SUPFAM" id="SSF50475">
    <property type="entry name" value="FMN-binding split barrel"/>
    <property type="match status" value="1"/>
</dbReference>
<organism evidence="2 3">
    <name type="scientific">Roseiconus nitratireducens</name>
    <dbReference type="NCBI Taxonomy" id="2605748"/>
    <lineage>
        <taxon>Bacteria</taxon>
        <taxon>Pseudomonadati</taxon>
        <taxon>Planctomycetota</taxon>
        <taxon>Planctomycetia</taxon>
        <taxon>Pirellulales</taxon>
        <taxon>Pirellulaceae</taxon>
        <taxon>Roseiconus</taxon>
    </lineage>
</organism>
<dbReference type="InterPro" id="IPR012349">
    <property type="entry name" value="Split_barrel_FMN-bd"/>
</dbReference>
<evidence type="ECO:0000313" key="3">
    <source>
        <dbReference type="Proteomes" id="UP000324479"/>
    </source>
</evidence>
<feature type="domain" description="CREG-like beta-barrel" evidence="1">
    <location>
        <begin position="5"/>
        <end position="143"/>
    </location>
</feature>
<proteinExistence type="predicted"/>
<dbReference type="InterPro" id="IPR055343">
    <property type="entry name" value="CREG_beta-barrel"/>
</dbReference>
<gene>
    <name evidence="2" type="ORF">FYK55_13015</name>
</gene>
<dbReference type="AlphaFoldDB" id="A0A5M6D735"/>